<proteinExistence type="predicted"/>
<dbReference type="SUPFAM" id="SSF55550">
    <property type="entry name" value="SH2 domain"/>
    <property type="match status" value="1"/>
</dbReference>
<dbReference type="GO" id="GO:0005737">
    <property type="term" value="C:cytoplasm"/>
    <property type="evidence" value="ECO:0007669"/>
    <property type="project" value="TreeGrafter"/>
</dbReference>
<organism evidence="8 9">
    <name type="scientific">Holothuria leucospilota</name>
    <name type="common">Black long sea cucumber</name>
    <name type="synonym">Mertensiothuria leucospilota</name>
    <dbReference type="NCBI Taxonomy" id="206669"/>
    <lineage>
        <taxon>Eukaryota</taxon>
        <taxon>Metazoa</taxon>
        <taxon>Echinodermata</taxon>
        <taxon>Eleutherozoa</taxon>
        <taxon>Echinozoa</taxon>
        <taxon>Holothuroidea</taxon>
        <taxon>Aspidochirotacea</taxon>
        <taxon>Aspidochirotida</taxon>
        <taxon>Holothuriidae</taxon>
        <taxon>Holothuria</taxon>
    </lineage>
</organism>
<dbReference type="GO" id="GO:0030971">
    <property type="term" value="F:receptor tyrosine kinase binding"/>
    <property type="evidence" value="ECO:0007669"/>
    <property type="project" value="TreeGrafter"/>
</dbReference>
<evidence type="ECO:0000256" key="3">
    <source>
        <dbReference type="PROSITE-ProRule" id="PRU00191"/>
    </source>
</evidence>
<dbReference type="InterPro" id="IPR036028">
    <property type="entry name" value="SH3-like_dom_sf"/>
</dbReference>
<evidence type="ECO:0000256" key="5">
    <source>
        <dbReference type="SAM" id="MobiDB-lite"/>
    </source>
</evidence>
<name>A0A9Q0YG25_HOLLE</name>
<dbReference type="GO" id="GO:0035591">
    <property type="term" value="F:signaling adaptor activity"/>
    <property type="evidence" value="ECO:0007669"/>
    <property type="project" value="TreeGrafter"/>
</dbReference>
<feature type="domain" description="SH3" evidence="7">
    <location>
        <begin position="311"/>
        <end position="372"/>
    </location>
</feature>
<evidence type="ECO:0000256" key="4">
    <source>
        <dbReference type="PROSITE-ProRule" id="PRU00192"/>
    </source>
</evidence>
<protein>
    <recommendedName>
        <fullName evidence="10">SH3 domain-containing protein</fullName>
    </recommendedName>
</protein>
<dbReference type="InterPro" id="IPR000980">
    <property type="entry name" value="SH2"/>
</dbReference>
<evidence type="ECO:0000313" key="9">
    <source>
        <dbReference type="Proteomes" id="UP001152320"/>
    </source>
</evidence>
<dbReference type="InterPro" id="IPR001452">
    <property type="entry name" value="SH3_domain"/>
</dbReference>
<keyword evidence="1 4" id="KW-0728">SH3 domain</keyword>
<dbReference type="EMBL" id="JAIZAY010000022">
    <property type="protein sequence ID" value="KAJ8020745.1"/>
    <property type="molecule type" value="Genomic_DNA"/>
</dbReference>
<feature type="compositionally biased region" description="Acidic residues" evidence="5">
    <location>
        <begin position="296"/>
        <end position="305"/>
    </location>
</feature>
<dbReference type="SMART" id="SM00252">
    <property type="entry name" value="SH2"/>
    <property type="match status" value="1"/>
</dbReference>
<feature type="region of interest" description="Disordered" evidence="5">
    <location>
        <begin position="283"/>
        <end position="307"/>
    </location>
</feature>
<dbReference type="Gene3D" id="3.30.505.10">
    <property type="entry name" value="SH2 domain"/>
    <property type="match status" value="1"/>
</dbReference>
<dbReference type="SMART" id="SM00326">
    <property type="entry name" value="SH3"/>
    <property type="match status" value="1"/>
</dbReference>
<evidence type="ECO:0000259" key="7">
    <source>
        <dbReference type="PROSITE" id="PS50002"/>
    </source>
</evidence>
<comment type="caution">
    <text evidence="8">The sequence shown here is derived from an EMBL/GenBank/DDBJ whole genome shotgun (WGS) entry which is preliminary data.</text>
</comment>
<feature type="domain" description="SH2" evidence="6">
    <location>
        <begin position="166"/>
        <end position="267"/>
    </location>
</feature>
<dbReference type="PRINTS" id="PR00401">
    <property type="entry name" value="SH2DOMAIN"/>
</dbReference>
<dbReference type="CDD" id="cd00173">
    <property type="entry name" value="SH2"/>
    <property type="match status" value="1"/>
</dbReference>
<feature type="compositionally biased region" description="Low complexity" evidence="5">
    <location>
        <begin position="285"/>
        <end position="295"/>
    </location>
</feature>
<evidence type="ECO:0008006" key="10">
    <source>
        <dbReference type="Google" id="ProtNLM"/>
    </source>
</evidence>
<dbReference type="SUPFAM" id="SSF50044">
    <property type="entry name" value="SH3-domain"/>
    <property type="match status" value="1"/>
</dbReference>
<dbReference type="Gene3D" id="2.30.30.40">
    <property type="entry name" value="SH3 Domains"/>
    <property type="match status" value="1"/>
</dbReference>
<dbReference type="InterPro" id="IPR051184">
    <property type="entry name" value="Tyrosine-phos_adapter"/>
</dbReference>
<dbReference type="PROSITE" id="PS50002">
    <property type="entry name" value="SH3"/>
    <property type="match status" value="1"/>
</dbReference>
<keyword evidence="2 3" id="KW-0727">SH2 domain</keyword>
<dbReference type="PROSITE" id="PS50001">
    <property type="entry name" value="SH2"/>
    <property type="match status" value="1"/>
</dbReference>
<evidence type="ECO:0000259" key="6">
    <source>
        <dbReference type="PROSITE" id="PS50001"/>
    </source>
</evidence>
<dbReference type="GO" id="GO:0016477">
    <property type="term" value="P:cell migration"/>
    <property type="evidence" value="ECO:0007669"/>
    <property type="project" value="TreeGrafter"/>
</dbReference>
<keyword evidence="9" id="KW-1185">Reference proteome</keyword>
<dbReference type="Proteomes" id="UP001152320">
    <property type="component" value="Chromosome 22"/>
</dbReference>
<evidence type="ECO:0000256" key="2">
    <source>
        <dbReference type="ARBA" id="ARBA00022999"/>
    </source>
</evidence>
<evidence type="ECO:0000256" key="1">
    <source>
        <dbReference type="ARBA" id="ARBA00022443"/>
    </source>
</evidence>
<dbReference type="Pfam" id="PF00018">
    <property type="entry name" value="SH3_1"/>
    <property type="match status" value="1"/>
</dbReference>
<evidence type="ECO:0000313" key="8">
    <source>
        <dbReference type="EMBL" id="KAJ8020745.1"/>
    </source>
</evidence>
<dbReference type="Pfam" id="PF00017">
    <property type="entry name" value="SH2"/>
    <property type="match status" value="1"/>
</dbReference>
<feature type="compositionally biased region" description="Basic and acidic residues" evidence="5">
    <location>
        <begin position="78"/>
        <end position="89"/>
    </location>
</feature>
<accession>A0A9Q0YG25</accession>
<reference evidence="8" key="1">
    <citation type="submission" date="2021-10" db="EMBL/GenBank/DDBJ databases">
        <title>Tropical sea cucumber genome reveals ecological adaptation and Cuvierian tubules defense mechanism.</title>
        <authorList>
            <person name="Chen T."/>
        </authorList>
    </citation>
    <scope>NUCLEOTIDE SEQUENCE</scope>
    <source>
        <strain evidence="8">Nanhai2018</strain>
        <tissue evidence="8">Muscle</tissue>
    </source>
</reference>
<gene>
    <name evidence="8" type="ORF">HOLleu_40423</name>
</gene>
<dbReference type="AlphaFoldDB" id="A0A9Q0YG25"/>
<dbReference type="InterPro" id="IPR036860">
    <property type="entry name" value="SH2_dom_sf"/>
</dbReference>
<feature type="region of interest" description="Disordered" evidence="5">
    <location>
        <begin position="1"/>
        <end position="157"/>
    </location>
</feature>
<sequence>MAEQNNFESIRQALEARFSQATSGPSDRQRPRSFAEQPSPPRQEDQERRSRRPQSEFFTDMDVRTNRSTPSPSHAGRGRQEQTESRNEENYIQMGIKRPPRPPKPSANSAPVYPPRSTQERDGSAPRRRRQFPQSGSLSPSPRGTATSGTPTSREPVAEDINSMSWYHGNITKEAGIEILSSNIYPKGSFLVRDSSVQGNYVIMQKTDIRDPPDIINIRITSSTSPRGNRVYSRESNRVFPTMAELVDYYSANLSQQSEYCILSTPVGRVDRLSHQAAAIRINNSSGSESSSQESSDTDEMTEDDLQSRSVAATTLIAICDCVASHPSILSFKTNDVITIQEHSDGEWSLAKNVNTGQEGYILAKDESLFVQRPI</sequence>
<dbReference type="GO" id="GO:0007167">
    <property type="term" value="P:enzyme-linked receptor protein signaling pathway"/>
    <property type="evidence" value="ECO:0007669"/>
    <property type="project" value="TreeGrafter"/>
</dbReference>
<dbReference type="PANTHER" id="PTHR19969:SF5">
    <property type="entry name" value="CRK-LIKE PROTEIN"/>
    <property type="match status" value="1"/>
</dbReference>
<dbReference type="PANTHER" id="PTHR19969">
    <property type="entry name" value="SH2-SH3 ADAPTOR PROTEIN-RELATED"/>
    <property type="match status" value="1"/>
</dbReference>
<feature type="compositionally biased region" description="Polar residues" evidence="5">
    <location>
        <begin position="132"/>
        <end position="153"/>
    </location>
</feature>